<proteinExistence type="predicted"/>
<sequence>MATASPDLDLLLLCSAQFPAPTADHAQALALTPNYRGLGKSIYVCVIECLSINTSWFATVIEVPTRKVRGLPSLDITREFVPSGGRCGSRGRAPWAGPYSWEKQDSKVWASLLWA</sequence>
<name>A0A2T6ZCW8_TUBBO</name>
<reference evidence="1 2" key="1">
    <citation type="submission" date="2017-04" db="EMBL/GenBank/DDBJ databases">
        <title>Draft genome sequence of Tuber borchii Vittad., a whitish edible truffle.</title>
        <authorList>
            <consortium name="DOE Joint Genome Institute"/>
            <person name="Murat C."/>
            <person name="Kuo A."/>
            <person name="Barry K.W."/>
            <person name="Clum A."/>
            <person name="Dockter R.B."/>
            <person name="Fauchery L."/>
            <person name="Iotti M."/>
            <person name="Kohler A."/>
            <person name="Labutti K."/>
            <person name="Lindquist E.A."/>
            <person name="Lipzen A."/>
            <person name="Ohm R.A."/>
            <person name="Wang M."/>
            <person name="Grigoriev I.V."/>
            <person name="Zambonelli A."/>
            <person name="Martin F.M."/>
        </authorList>
    </citation>
    <scope>NUCLEOTIDE SEQUENCE [LARGE SCALE GENOMIC DNA]</scope>
    <source>
        <strain evidence="1 2">Tbo3840</strain>
    </source>
</reference>
<dbReference type="AlphaFoldDB" id="A0A2T6ZCW8"/>
<evidence type="ECO:0000313" key="1">
    <source>
        <dbReference type="EMBL" id="PUU73347.1"/>
    </source>
</evidence>
<dbReference type="Proteomes" id="UP000244722">
    <property type="component" value="Unassembled WGS sequence"/>
</dbReference>
<keyword evidence="2" id="KW-1185">Reference proteome</keyword>
<dbReference type="EMBL" id="NESQ01000385">
    <property type="protein sequence ID" value="PUU73347.1"/>
    <property type="molecule type" value="Genomic_DNA"/>
</dbReference>
<organism evidence="1 2">
    <name type="scientific">Tuber borchii</name>
    <name type="common">White truffle</name>
    <dbReference type="NCBI Taxonomy" id="42251"/>
    <lineage>
        <taxon>Eukaryota</taxon>
        <taxon>Fungi</taxon>
        <taxon>Dikarya</taxon>
        <taxon>Ascomycota</taxon>
        <taxon>Pezizomycotina</taxon>
        <taxon>Pezizomycetes</taxon>
        <taxon>Pezizales</taxon>
        <taxon>Tuberaceae</taxon>
        <taxon>Tuber</taxon>
    </lineage>
</organism>
<protein>
    <submittedName>
        <fullName evidence="1">Uncharacterized protein</fullName>
    </submittedName>
</protein>
<accession>A0A2T6ZCW8</accession>
<gene>
    <name evidence="1" type="ORF">B9Z19DRAFT_1135309</name>
</gene>
<comment type="caution">
    <text evidence="1">The sequence shown here is derived from an EMBL/GenBank/DDBJ whole genome shotgun (WGS) entry which is preliminary data.</text>
</comment>
<evidence type="ECO:0000313" key="2">
    <source>
        <dbReference type="Proteomes" id="UP000244722"/>
    </source>
</evidence>